<gene>
    <name evidence="1" type="ORF">PHMEG_0009523</name>
</gene>
<accession>A0A225WG12</accession>
<evidence type="ECO:0000313" key="2">
    <source>
        <dbReference type="Proteomes" id="UP000198211"/>
    </source>
</evidence>
<proteinExistence type="predicted"/>
<sequence length="136" mass="15255">MAYIYRRIGNPPLFYDFLMRFLGAEAIEVRTAFGWVKTGKRELGLGQNSVYPFGISAFTWILNGSPEPGYWCEISNIFTGIHASGGLFGAKKFFFLHHHPVLQPHEDTVYLNDGCGAPHPVAVLHPAEGFKHQVVY</sequence>
<organism evidence="1 2">
    <name type="scientific">Phytophthora megakarya</name>
    <dbReference type="NCBI Taxonomy" id="4795"/>
    <lineage>
        <taxon>Eukaryota</taxon>
        <taxon>Sar</taxon>
        <taxon>Stramenopiles</taxon>
        <taxon>Oomycota</taxon>
        <taxon>Peronosporomycetes</taxon>
        <taxon>Peronosporales</taxon>
        <taxon>Peronosporaceae</taxon>
        <taxon>Phytophthora</taxon>
    </lineage>
</organism>
<comment type="caution">
    <text evidence="1">The sequence shown here is derived from an EMBL/GenBank/DDBJ whole genome shotgun (WGS) entry which is preliminary data.</text>
</comment>
<dbReference type="Proteomes" id="UP000198211">
    <property type="component" value="Unassembled WGS sequence"/>
</dbReference>
<reference evidence="2" key="1">
    <citation type="submission" date="2017-03" db="EMBL/GenBank/DDBJ databases">
        <title>Phytopthora megakarya and P. palmivora, two closely related causual agents of cacao black pod achieved similar genome size and gene model numbers by different mechanisms.</title>
        <authorList>
            <person name="Ali S."/>
            <person name="Shao J."/>
            <person name="Larry D.J."/>
            <person name="Kronmiller B."/>
            <person name="Shen D."/>
            <person name="Strem M.D."/>
            <person name="Melnick R.L."/>
            <person name="Guiltinan M.J."/>
            <person name="Tyler B.M."/>
            <person name="Meinhardt L.W."/>
            <person name="Bailey B.A."/>
        </authorList>
    </citation>
    <scope>NUCLEOTIDE SEQUENCE [LARGE SCALE GENOMIC DNA]</scope>
    <source>
        <strain evidence="2">zdho120</strain>
    </source>
</reference>
<name>A0A225WG12_9STRA</name>
<dbReference type="AlphaFoldDB" id="A0A225WG12"/>
<protein>
    <submittedName>
        <fullName evidence="1">Uncharacterized protein</fullName>
    </submittedName>
</protein>
<dbReference type="EMBL" id="NBNE01000893">
    <property type="protein sequence ID" value="OWZ16651.1"/>
    <property type="molecule type" value="Genomic_DNA"/>
</dbReference>
<keyword evidence="2" id="KW-1185">Reference proteome</keyword>
<evidence type="ECO:0000313" key="1">
    <source>
        <dbReference type="EMBL" id="OWZ16651.1"/>
    </source>
</evidence>